<dbReference type="SUPFAM" id="SSF54593">
    <property type="entry name" value="Glyoxalase/Bleomycin resistance protein/Dihydroxybiphenyl dioxygenase"/>
    <property type="match status" value="1"/>
</dbReference>
<name>A0A242K7X3_9ENTE</name>
<reference evidence="3" key="3">
    <citation type="submission" date="2024-03" db="EMBL/GenBank/DDBJ databases">
        <title>The Genome Sequence of Enterococcus sp. DIV0242b.</title>
        <authorList>
            <consortium name="The Broad Institute Genomics Platform"/>
            <consortium name="The Broad Institute Microbial Omics Core"/>
            <consortium name="The Broad Institute Genomic Center for Infectious Diseases"/>
            <person name="Earl A."/>
            <person name="Manson A."/>
            <person name="Gilmore M."/>
            <person name="Schwartman J."/>
            <person name="Shea T."/>
            <person name="Abouelleil A."/>
            <person name="Cao P."/>
            <person name="Chapman S."/>
            <person name="Cusick C."/>
            <person name="Young S."/>
            <person name="Neafsey D."/>
            <person name="Nusbaum C."/>
            <person name="Birren B."/>
        </authorList>
    </citation>
    <scope>NUCLEOTIDE SEQUENCE</scope>
    <source>
        <strain evidence="3">9E7_DIV0242</strain>
    </source>
</reference>
<evidence type="ECO:0000313" key="3">
    <source>
        <dbReference type="EMBL" id="WYJ92109.1"/>
    </source>
</evidence>
<sequence length="139" mass="16372">MTSFYPVLMSQTIEESTRFFIELFHFEVTFTSEWYVSLKNEQNFELALIDSSHETIPDKYKANCKGVILNFEVEDVDKVYAEITNRKDVSIIMEIKNEAFGQRHFMIESPDELLIDVIQNIPPSEEYLESYTTLENEHD</sequence>
<reference evidence="3" key="2">
    <citation type="submission" date="2017-05" db="EMBL/GenBank/DDBJ databases">
        <authorList>
            <consortium name="The Broad Institute Genomics Platform"/>
            <consortium name="The Broad Institute Genomic Center for Infectious Diseases"/>
            <person name="Earl A."/>
            <person name="Manson A."/>
            <person name="Schwartman J."/>
            <person name="Gilmore M."/>
            <person name="Abouelleil A."/>
            <person name="Cao P."/>
            <person name="Chapman S."/>
            <person name="Cusick C."/>
            <person name="Shea T."/>
            <person name="Young S."/>
            <person name="Neafsey D."/>
            <person name="Nusbaum C."/>
            <person name="Birren B."/>
        </authorList>
    </citation>
    <scope>NUCLEOTIDE SEQUENCE</scope>
    <source>
        <strain evidence="3">9E7_DIV0242</strain>
    </source>
</reference>
<evidence type="ECO:0000313" key="4">
    <source>
        <dbReference type="Proteomes" id="UP000195141"/>
    </source>
</evidence>
<dbReference type="RefSeq" id="WP_086349081.1">
    <property type="nucleotide sequence ID" value="NZ_CP147247.1"/>
</dbReference>
<reference evidence="2" key="1">
    <citation type="submission" date="2017-05" db="EMBL/GenBank/DDBJ databases">
        <title>The Genome Sequence of Enterococcus sp. 9E7_DIV0242.</title>
        <authorList>
            <consortium name="The Broad Institute Genomics Platform"/>
            <consortium name="The Broad Institute Genomic Center for Infectious Diseases"/>
            <person name="Earl A."/>
            <person name="Manson A."/>
            <person name="Schwartman J."/>
            <person name="Gilmore M."/>
            <person name="Abouelleil A."/>
            <person name="Cao P."/>
            <person name="Chapman S."/>
            <person name="Cusick C."/>
            <person name="Shea T."/>
            <person name="Young S."/>
            <person name="Neafsey D."/>
            <person name="Nusbaum C."/>
            <person name="Birren B."/>
        </authorList>
    </citation>
    <scope>NUCLEOTIDE SEQUENCE [LARGE SCALE GENOMIC DNA]</scope>
    <source>
        <strain evidence="2">9E7_DIV0242</strain>
    </source>
</reference>
<dbReference type="AlphaFoldDB" id="A0A242K7X3"/>
<keyword evidence="4" id="KW-1185">Reference proteome</keyword>
<proteinExistence type="predicted"/>
<dbReference type="Pfam" id="PF12681">
    <property type="entry name" value="Glyoxalase_2"/>
    <property type="match status" value="1"/>
</dbReference>
<evidence type="ECO:0000313" key="2">
    <source>
        <dbReference type="EMBL" id="OTP15797.1"/>
    </source>
</evidence>
<dbReference type="InterPro" id="IPR025870">
    <property type="entry name" value="Glyoxalase-like_dom"/>
</dbReference>
<protein>
    <recommendedName>
        <fullName evidence="1">Glyoxalase-like domain-containing protein</fullName>
    </recommendedName>
</protein>
<evidence type="ECO:0000259" key="1">
    <source>
        <dbReference type="Pfam" id="PF12681"/>
    </source>
</evidence>
<feature type="domain" description="Glyoxalase-like" evidence="1">
    <location>
        <begin position="5"/>
        <end position="119"/>
    </location>
</feature>
<gene>
    <name evidence="2" type="ORF">A5888_002011</name>
    <name evidence="3" type="ORF">A5888_003882</name>
</gene>
<dbReference type="Gene3D" id="3.30.720.120">
    <property type="match status" value="1"/>
</dbReference>
<dbReference type="OrthoDB" id="66829at2"/>
<dbReference type="EMBL" id="CP147247">
    <property type="protein sequence ID" value="WYJ92109.1"/>
    <property type="molecule type" value="Genomic_DNA"/>
</dbReference>
<dbReference type="Gene3D" id="3.30.720.110">
    <property type="match status" value="1"/>
</dbReference>
<dbReference type="InterPro" id="IPR029068">
    <property type="entry name" value="Glyas_Bleomycin-R_OHBP_Dase"/>
</dbReference>
<accession>A0A242K7X3</accession>
<dbReference type="Proteomes" id="UP000195141">
    <property type="component" value="Chromosome"/>
</dbReference>
<dbReference type="EMBL" id="NGMM01000003">
    <property type="protein sequence ID" value="OTP15797.1"/>
    <property type="molecule type" value="Genomic_DNA"/>
</dbReference>
<organism evidence="2">
    <name type="scientific">Candidatus Enterococcus clewellii</name>
    <dbReference type="NCBI Taxonomy" id="1834193"/>
    <lineage>
        <taxon>Bacteria</taxon>
        <taxon>Bacillati</taxon>
        <taxon>Bacillota</taxon>
        <taxon>Bacilli</taxon>
        <taxon>Lactobacillales</taxon>
        <taxon>Enterococcaceae</taxon>
        <taxon>Enterococcus</taxon>
    </lineage>
</organism>